<evidence type="ECO:0000313" key="9">
    <source>
        <dbReference type="Proteomes" id="UP001600888"/>
    </source>
</evidence>
<reference evidence="8 9" key="1">
    <citation type="submission" date="2024-03" db="EMBL/GenBank/DDBJ databases">
        <title>A high-quality draft genome sequence of Diaporthe vaccinii, a causative agent of upright dieback and viscid rot disease in cranberry plants.</title>
        <authorList>
            <person name="Sarrasin M."/>
            <person name="Lang B.F."/>
            <person name="Burger G."/>
        </authorList>
    </citation>
    <scope>NUCLEOTIDE SEQUENCE [LARGE SCALE GENOMIC DNA]</scope>
    <source>
        <strain evidence="8 9">IS7</strain>
    </source>
</reference>
<dbReference type="PANTHER" id="PTHR18934:SF109">
    <property type="entry name" value="ATP-DEPENDENT RNA HELICASE DHX15 HOMOLOG"/>
    <property type="match status" value="1"/>
</dbReference>
<dbReference type="Gene3D" id="3.40.50.300">
    <property type="entry name" value="P-loop containing nucleotide triphosphate hydrolases"/>
    <property type="match status" value="1"/>
</dbReference>
<evidence type="ECO:0000256" key="4">
    <source>
        <dbReference type="ARBA" id="ARBA00022806"/>
    </source>
</evidence>
<organism evidence="8 9">
    <name type="scientific">Diaporthe vaccinii</name>
    <dbReference type="NCBI Taxonomy" id="105482"/>
    <lineage>
        <taxon>Eukaryota</taxon>
        <taxon>Fungi</taxon>
        <taxon>Dikarya</taxon>
        <taxon>Ascomycota</taxon>
        <taxon>Pezizomycotina</taxon>
        <taxon>Sordariomycetes</taxon>
        <taxon>Sordariomycetidae</taxon>
        <taxon>Diaporthales</taxon>
        <taxon>Diaporthaceae</taxon>
        <taxon>Diaporthe</taxon>
        <taxon>Diaporthe eres species complex</taxon>
    </lineage>
</organism>
<keyword evidence="5" id="KW-0508">mRNA splicing</keyword>
<evidence type="ECO:0000256" key="1">
    <source>
        <dbReference type="ARBA" id="ARBA00012552"/>
    </source>
</evidence>
<evidence type="ECO:0000256" key="6">
    <source>
        <dbReference type="ARBA" id="ARBA00047984"/>
    </source>
</evidence>
<evidence type="ECO:0000259" key="7">
    <source>
        <dbReference type="SMART" id="SM00847"/>
    </source>
</evidence>
<protein>
    <recommendedName>
        <fullName evidence="1">RNA helicase</fullName>
        <ecNumber evidence="1">3.6.4.13</ecNumber>
    </recommendedName>
</protein>
<keyword evidence="4" id="KW-0067">ATP-binding</keyword>
<dbReference type="SMART" id="SM00847">
    <property type="entry name" value="HA2"/>
    <property type="match status" value="1"/>
</dbReference>
<dbReference type="InterPro" id="IPR007502">
    <property type="entry name" value="Helicase-assoc_dom"/>
</dbReference>
<sequence length="500" mass="55893">MPSTVSQQMTFNPRAGLHALQVGPISKAQAVQRMGRAGRTGPGKCVRICTKDAYEQHTIQSPVSATHSRMDAVLLKLHEMRYDDVMRFPFVDPPSVEVLLRAKEDLMDMGSIDQFVITEAGKLAAKLPVDPIWYCALSAGVKYGCVSEIVSLAAISSIEGDIRVRPRSMLASRASDIVWSQFAHPLSDHITRLNALHAFMRTKAEETMDLETWCFERGHSWSNALARSRKNGVRRRHRRLRGQCPVPQGLAVKSLASNSAPRHALQLVEGRNAFESLLGLPLAMYWQMRDILEKPMRIHFQGTAHYKMPNRREIEKLDEACFEDDQWKTGQYHGLTSPKDLEAGVDNACAVIGTLMNDMGAVSRERANNIPARKEITHRVINRGETTKVTKKAPEKQETSPHREAGSRVLIGTVKGADNSFTFRYYDGAHRPLPNSYRPKNLAADLSSIKDAKLAVMRAYEKYWDLLHHGDFFGLAPTGDRFLPGVNCGCISTKFPGDMT</sequence>
<feature type="domain" description="Helicase-associated" evidence="7">
    <location>
        <begin position="101"/>
        <end position="193"/>
    </location>
</feature>
<proteinExistence type="predicted"/>
<keyword evidence="9" id="KW-1185">Reference proteome</keyword>
<dbReference type="Gene3D" id="1.20.120.1080">
    <property type="match status" value="1"/>
</dbReference>
<dbReference type="EC" id="3.6.4.13" evidence="1"/>
<keyword evidence="4" id="KW-0347">Helicase</keyword>
<evidence type="ECO:0000256" key="5">
    <source>
        <dbReference type="ARBA" id="ARBA00023187"/>
    </source>
</evidence>
<name>A0ABR4E8F0_9PEZI</name>
<evidence type="ECO:0000256" key="2">
    <source>
        <dbReference type="ARBA" id="ARBA00022664"/>
    </source>
</evidence>
<keyword evidence="4" id="KW-0547">Nucleotide-binding</keyword>
<keyword evidence="3" id="KW-0378">Hydrolase</keyword>
<keyword evidence="2" id="KW-0507">mRNA processing</keyword>
<gene>
    <name evidence="8" type="ORF">FJTKL_14273</name>
</gene>
<dbReference type="SUPFAM" id="SSF52540">
    <property type="entry name" value="P-loop containing nucleoside triphosphate hydrolases"/>
    <property type="match status" value="1"/>
</dbReference>
<evidence type="ECO:0000256" key="3">
    <source>
        <dbReference type="ARBA" id="ARBA00022801"/>
    </source>
</evidence>
<accession>A0ABR4E8F0</accession>
<comment type="catalytic activity">
    <reaction evidence="6">
        <text>ATP + H2O = ADP + phosphate + H(+)</text>
        <dbReference type="Rhea" id="RHEA:13065"/>
        <dbReference type="ChEBI" id="CHEBI:15377"/>
        <dbReference type="ChEBI" id="CHEBI:15378"/>
        <dbReference type="ChEBI" id="CHEBI:30616"/>
        <dbReference type="ChEBI" id="CHEBI:43474"/>
        <dbReference type="ChEBI" id="CHEBI:456216"/>
        <dbReference type="EC" id="3.6.4.13"/>
    </reaction>
</comment>
<dbReference type="PANTHER" id="PTHR18934">
    <property type="entry name" value="ATP-DEPENDENT RNA HELICASE"/>
    <property type="match status" value="1"/>
</dbReference>
<dbReference type="Proteomes" id="UP001600888">
    <property type="component" value="Unassembled WGS sequence"/>
</dbReference>
<evidence type="ECO:0000313" key="8">
    <source>
        <dbReference type="EMBL" id="KAL2278715.1"/>
    </source>
</evidence>
<comment type="caution">
    <text evidence="8">The sequence shown here is derived from an EMBL/GenBank/DDBJ whole genome shotgun (WGS) entry which is preliminary data.</text>
</comment>
<dbReference type="InterPro" id="IPR027417">
    <property type="entry name" value="P-loop_NTPase"/>
</dbReference>
<dbReference type="EMBL" id="JBAWTH010000084">
    <property type="protein sequence ID" value="KAL2278715.1"/>
    <property type="molecule type" value="Genomic_DNA"/>
</dbReference>